<dbReference type="AlphaFoldDB" id="A0AAD9LX98"/>
<accession>A0AAD9LX98</accession>
<gene>
    <name evidence="2" type="ORF">LX32DRAFT_643822</name>
</gene>
<protein>
    <submittedName>
        <fullName evidence="2">Uncharacterized protein</fullName>
    </submittedName>
</protein>
<proteinExistence type="predicted"/>
<feature type="region of interest" description="Disordered" evidence="1">
    <location>
        <begin position="122"/>
        <end position="146"/>
    </location>
</feature>
<sequence>MAKTRKQMEKWLADEWDLMTVGPPPPDNRSIHGMTRRRVAAPVIEISNPREAGPLRRKEKRTQQNKGVLAAGMVNALGFCGLIRPKSYDAASTAIADESRERARLNPEKECRACAESTLHPARGGDRVSGPHRCWQGIEGSGGRRRGAERIKSQMDKTNCIKEKPSIDSGAAAGPKGQGNVDIFIDIQGLRRRGKGVRHSVASTQEAREGGEKQSRRGTVSIDSISFQFHDPCEITVPWYRRPEPFLPL</sequence>
<organism evidence="2 3">
    <name type="scientific">Colletotrichum zoysiae</name>
    <dbReference type="NCBI Taxonomy" id="1216348"/>
    <lineage>
        <taxon>Eukaryota</taxon>
        <taxon>Fungi</taxon>
        <taxon>Dikarya</taxon>
        <taxon>Ascomycota</taxon>
        <taxon>Pezizomycotina</taxon>
        <taxon>Sordariomycetes</taxon>
        <taxon>Hypocreomycetidae</taxon>
        <taxon>Glomerellales</taxon>
        <taxon>Glomerellaceae</taxon>
        <taxon>Colletotrichum</taxon>
        <taxon>Colletotrichum graminicola species complex</taxon>
    </lineage>
</organism>
<dbReference type="Proteomes" id="UP001232148">
    <property type="component" value="Unassembled WGS sequence"/>
</dbReference>
<dbReference type="EMBL" id="MU842971">
    <property type="protein sequence ID" value="KAK2024222.1"/>
    <property type="molecule type" value="Genomic_DNA"/>
</dbReference>
<keyword evidence="3" id="KW-1185">Reference proteome</keyword>
<feature type="region of interest" description="Disordered" evidence="1">
    <location>
        <begin position="40"/>
        <end position="64"/>
    </location>
</feature>
<comment type="caution">
    <text evidence="2">The sequence shown here is derived from an EMBL/GenBank/DDBJ whole genome shotgun (WGS) entry which is preliminary data.</text>
</comment>
<feature type="compositionally biased region" description="Basic and acidic residues" evidence="1">
    <location>
        <begin position="206"/>
        <end position="215"/>
    </location>
</feature>
<evidence type="ECO:0000313" key="2">
    <source>
        <dbReference type="EMBL" id="KAK2024222.1"/>
    </source>
</evidence>
<feature type="region of interest" description="Disordered" evidence="1">
    <location>
        <begin position="194"/>
        <end position="219"/>
    </location>
</feature>
<evidence type="ECO:0000256" key="1">
    <source>
        <dbReference type="SAM" id="MobiDB-lite"/>
    </source>
</evidence>
<name>A0AAD9LX98_9PEZI</name>
<evidence type="ECO:0000313" key="3">
    <source>
        <dbReference type="Proteomes" id="UP001232148"/>
    </source>
</evidence>
<reference evidence="2" key="1">
    <citation type="submission" date="2021-06" db="EMBL/GenBank/DDBJ databases">
        <title>Comparative genomics, transcriptomics and evolutionary studies reveal genomic signatures of adaptation to plant cell wall in hemibiotrophic fungi.</title>
        <authorList>
            <consortium name="DOE Joint Genome Institute"/>
            <person name="Baroncelli R."/>
            <person name="Diaz J.F."/>
            <person name="Benocci T."/>
            <person name="Peng M."/>
            <person name="Battaglia E."/>
            <person name="Haridas S."/>
            <person name="Andreopoulos W."/>
            <person name="Labutti K."/>
            <person name="Pangilinan J."/>
            <person name="Floch G.L."/>
            <person name="Makela M.R."/>
            <person name="Henrissat B."/>
            <person name="Grigoriev I.V."/>
            <person name="Crouch J.A."/>
            <person name="De Vries R.P."/>
            <person name="Sukno S.A."/>
            <person name="Thon M.R."/>
        </authorList>
    </citation>
    <scope>NUCLEOTIDE SEQUENCE</scope>
    <source>
        <strain evidence="2">MAFF235873</strain>
    </source>
</reference>